<dbReference type="OrthoDB" id="3446835at2759"/>
<keyword evidence="3" id="KW-1185">Reference proteome</keyword>
<evidence type="ECO:0000313" key="2">
    <source>
        <dbReference type="EMBL" id="EXF83853.1"/>
    </source>
</evidence>
<dbReference type="eggNOG" id="ENOG502R6J5">
    <property type="taxonomic scope" value="Eukaryota"/>
</dbReference>
<reference evidence="2 3" key="1">
    <citation type="submission" date="2014-02" db="EMBL/GenBank/DDBJ databases">
        <title>The genome sequence of Colletotrichum fioriniae PJ7.</title>
        <authorList>
            <person name="Baroncelli R."/>
            <person name="Thon M.R."/>
        </authorList>
    </citation>
    <scope>NUCLEOTIDE SEQUENCE [LARGE SCALE GENOMIC DNA]</scope>
    <source>
        <strain evidence="2 3">PJ7</strain>
    </source>
</reference>
<dbReference type="KEGG" id="cfj:CFIO01_03876"/>
<dbReference type="Proteomes" id="UP000020467">
    <property type="component" value="Unassembled WGS sequence"/>
</dbReference>
<evidence type="ECO:0000256" key="1">
    <source>
        <dbReference type="SAM" id="SignalP"/>
    </source>
</evidence>
<dbReference type="HOGENOM" id="CLU_149458_0_0_1"/>
<gene>
    <name evidence="2" type="ORF">CFIO01_03876</name>
</gene>
<feature type="signal peptide" evidence="1">
    <location>
        <begin position="1"/>
        <end position="20"/>
    </location>
</feature>
<proteinExistence type="predicted"/>
<comment type="caution">
    <text evidence="2">The sequence shown here is derived from an EMBL/GenBank/DDBJ whole genome shotgun (WGS) entry which is preliminary data.</text>
</comment>
<dbReference type="AlphaFoldDB" id="A0A010SGE6"/>
<name>A0A010SGE6_9PEZI</name>
<keyword evidence="1" id="KW-0732">Signal</keyword>
<dbReference type="EMBL" id="JARH01000221">
    <property type="protein sequence ID" value="EXF83853.1"/>
    <property type="molecule type" value="Genomic_DNA"/>
</dbReference>
<feature type="chain" id="PRO_5001457885" evidence="1">
    <location>
        <begin position="21"/>
        <end position="94"/>
    </location>
</feature>
<protein>
    <submittedName>
        <fullName evidence="2">Uncharacterized protein</fullName>
    </submittedName>
</protein>
<sequence>MQFSNILLAALATAGSTVMAAHCAIGSSVRTDCCWGGNDGYKSCLRQNSNRYFCEADTANYCTNVKGPNGAMVSTTCGADCCNTLNGWGTGCPK</sequence>
<accession>A0A010SGE6</accession>
<organism evidence="2 3">
    <name type="scientific">Colletotrichum fioriniae PJ7</name>
    <dbReference type="NCBI Taxonomy" id="1445577"/>
    <lineage>
        <taxon>Eukaryota</taxon>
        <taxon>Fungi</taxon>
        <taxon>Dikarya</taxon>
        <taxon>Ascomycota</taxon>
        <taxon>Pezizomycotina</taxon>
        <taxon>Sordariomycetes</taxon>
        <taxon>Hypocreomycetidae</taxon>
        <taxon>Glomerellales</taxon>
        <taxon>Glomerellaceae</taxon>
        <taxon>Colletotrichum</taxon>
        <taxon>Colletotrichum acutatum species complex</taxon>
    </lineage>
</organism>
<evidence type="ECO:0000313" key="3">
    <source>
        <dbReference type="Proteomes" id="UP000020467"/>
    </source>
</evidence>